<feature type="compositionally biased region" description="Low complexity" evidence="1">
    <location>
        <begin position="35"/>
        <end position="47"/>
    </location>
</feature>
<organism evidence="3">
    <name type="scientific">Ananas comosus var. bracteatus</name>
    <name type="common">red pineapple</name>
    <dbReference type="NCBI Taxonomy" id="296719"/>
    <lineage>
        <taxon>Eukaryota</taxon>
        <taxon>Viridiplantae</taxon>
        <taxon>Streptophyta</taxon>
        <taxon>Embryophyta</taxon>
        <taxon>Tracheophyta</taxon>
        <taxon>Spermatophyta</taxon>
        <taxon>Magnoliopsida</taxon>
        <taxon>Liliopsida</taxon>
        <taxon>Poales</taxon>
        <taxon>Bromeliaceae</taxon>
        <taxon>Bromelioideae</taxon>
        <taxon>Ananas</taxon>
    </lineage>
</organism>
<feature type="region of interest" description="Disordered" evidence="1">
    <location>
        <begin position="85"/>
        <end position="134"/>
    </location>
</feature>
<evidence type="ECO:0000259" key="2">
    <source>
        <dbReference type="Pfam" id="PF04043"/>
    </source>
</evidence>
<accession>A0A6V7Q8E8</accession>
<gene>
    <name evidence="3" type="ORF">CB5_LOCUS22469</name>
</gene>
<dbReference type="InterPro" id="IPR035513">
    <property type="entry name" value="Invertase/methylesterase_inhib"/>
</dbReference>
<proteinExistence type="predicted"/>
<dbReference type="SUPFAM" id="SSF101148">
    <property type="entry name" value="Plant invertase/pectin methylesterase inhibitor"/>
    <property type="match status" value="1"/>
</dbReference>
<evidence type="ECO:0000256" key="1">
    <source>
        <dbReference type="SAM" id="MobiDB-lite"/>
    </source>
</evidence>
<reference evidence="3" key="1">
    <citation type="submission" date="2020-07" db="EMBL/GenBank/DDBJ databases">
        <authorList>
            <person name="Lin J."/>
        </authorList>
    </citation>
    <scope>NUCLEOTIDE SEQUENCE</scope>
</reference>
<dbReference type="Pfam" id="PF04043">
    <property type="entry name" value="PMEI"/>
    <property type="match status" value="1"/>
</dbReference>
<feature type="compositionally biased region" description="Basic residues" evidence="1">
    <location>
        <begin position="90"/>
        <end position="102"/>
    </location>
</feature>
<feature type="compositionally biased region" description="Basic residues" evidence="1">
    <location>
        <begin position="16"/>
        <end position="25"/>
    </location>
</feature>
<dbReference type="InterPro" id="IPR006501">
    <property type="entry name" value="Pectinesterase_inhib_dom"/>
</dbReference>
<feature type="domain" description="Pectinesterase inhibitor" evidence="2">
    <location>
        <begin position="128"/>
        <end position="182"/>
    </location>
</feature>
<feature type="compositionally biased region" description="Pro residues" evidence="1">
    <location>
        <begin position="109"/>
        <end position="120"/>
    </location>
</feature>
<protein>
    <recommendedName>
        <fullName evidence="2">Pectinesterase inhibitor domain-containing protein</fullName>
    </recommendedName>
</protein>
<sequence length="228" mass="24459">MVGSAINQDNGLLPLPRRRRRRRCLRPSPPRPKLLHLSPVAARGAGPRVPPGAPSSGEGELVRAALNATARRVGHALYGAASALVGGGAARRRSRPRGRRGLRGAPGRLPRPPLPLPPLPLLSRSRSRSRPASDDVRTWLSAALTNQDTCEEGLDAIRDRRTRIQLQAHFIDLRTLLSSALAVFAAAGDSGEFSGIPIQDKKKAKRVLLRAANTDDDGRKSDSDSRSG</sequence>
<dbReference type="EMBL" id="LR862133">
    <property type="protein sequence ID" value="CAD1839258.1"/>
    <property type="molecule type" value="Genomic_DNA"/>
</dbReference>
<dbReference type="AlphaFoldDB" id="A0A6V7Q8E8"/>
<name>A0A6V7Q8E8_ANACO</name>
<dbReference type="GO" id="GO:0004857">
    <property type="term" value="F:enzyme inhibitor activity"/>
    <property type="evidence" value="ECO:0007669"/>
    <property type="project" value="InterPro"/>
</dbReference>
<dbReference type="Gene3D" id="1.20.140.40">
    <property type="entry name" value="Invertase/pectin methylesterase inhibitor family protein"/>
    <property type="match status" value="1"/>
</dbReference>
<feature type="compositionally biased region" description="Polar residues" evidence="1">
    <location>
        <begin position="1"/>
        <end position="10"/>
    </location>
</feature>
<feature type="region of interest" description="Disordered" evidence="1">
    <location>
        <begin position="1"/>
        <end position="58"/>
    </location>
</feature>
<evidence type="ECO:0000313" key="3">
    <source>
        <dbReference type="EMBL" id="CAD1839258.1"/>
    </source>
</evidence>